<dbReference type="InterPro" id="IPR050595">
    <property type="entry name" value="Bact_response_regulator"/>
</dbReference>
<feature type="domain" description="Response regulatory" evidence="3">
    <location>
        <begin position="3"/>
        <end position="115"/>
    </location>
</feature>
<dbReference type="InterPro" id="IPR001789">
    <property type="entry name" value="Sig_transdc_resp-reg_receiver"/>
</dbReference>
<dbReference type="GO" id="GO:0000160">
    <property type="term" value="P:phosphorelay signal transduction system"/>
    <property type="evidence" value="ECO:0007669"/>
    <property type="project" value="InterPro"/>
</dbReference>
<sequence>MREILFVHPDEKLLVIYQQKLKPHFKVHSAVDGLSAVRKIRLISPQAVISEYRLPLLSGKALVRFVRSYSPTATIPFIFFSQEHFDPQALNLGANDWLSQQTTPPDVVIEKIHYHLGVKNV</sequence>
<comment type="caution">
    <text evidence="4">The sequence shown here is derived from an EMBL/GenBank/DDBJ whole genome shotgun (WGS) entry which is preliminary data.</text>
</comment>
<dbReference type="PANTHER" id="PTHR44591">
    <property type="entry name" value="STRESS RESPONSE REGULATOR PROTEIN 1"/>
    <property type="match status" value="1"/>
</dbReference>
<dbReference type="SUPFAM" id="SSF52172">
    <property type="entry name" value="CheY-like"/>
    <property type="match status" value="1"/>
</dbReference>
<dbReference type="Proteomes" id="UP000178892">
    <property type="component" value="Unassembled WGS sequence"/>
</dbReference>
<dbReference type="PROSITE" id="PS50110">
    <property type="entry name" value="RESPONSE_REGULATORY"/>
    <property type="match status" value="1"/>
</dbReference>
<dbReference type="InterPro" id="IPR011006">
    <property type="entry name" value="CheY-like_superfamily"/>
</dbReference>
<dbReference type="EMBL" id="MFEL01000007">
    <property type="protein sequence ID" value="OGE81586.1"/>
    <property type="molecule type" value="Genomic_DNA"/>
</dbReference>
<proteinExistence type="predicted"/>
<evidence type="ECO:0000313" key="4">
    <source>
        <dbReference type="EMBL" id="OGE81586.1"/>
    </source>
</evidence>
<gene>
    <name evidence="4" type="ORF">A2720_00635</name>
</gene>
<evidence type="ECO:0000259" key="3">
    <source>
        <dbReference type="PROSITE" id="PS50110"/>
    </source>
</evidence>
<reference evidence="4 5" key="1">
    <citation type="journal article" date="2016" name="Nat. Commun.">
        <title>Thousands of microbial genomes shed light on interconnected biogeochemical processes in an aquifer system.</title>
        <authorList>
            <person name="Anantharaman K."/>
            <person name="Brown C.T."/>
            <person name="Hug L.A."/>
            <person name="Sharon I."/>
            <person name="Castelle C.J."/>
            <person name="Probst A.J."/>
            <person name="Thomas B.C."/>
            <person name="Singh A."/>
            <person name="Wilkins M.J."/>
            <person name="Karaoz U."/>
            <person name="Brodie E.L."/>
            <person name="Williams K.H."/>
            <person name="Hubbard S.S."/>
            <person name="Banfield J.F."/>
        </authorList>
    </citation>
    <scope>NUCLEOTIDE SEQUENCE [LARGE SCALE GENOMIC DNA]</scope>
</reference>
<evidence type="ECO:0000256" key="1">
    <source>
        <dbReference type="ARBA" id="ARBA00022553"/>
    </source>
</evidence>
<evidence type="ECO:0000313" key="5">
    <source>
        <dbReference type="Proteomes" id="UP000178892"/>
    </source>
</evidence>
<dbReference type="Gene3D" id="3.40.50.2300">
    <property type="match status" value="1"/>
</dbReference>
<protein>
    <recommendedName>
        <fullName evidence="3">Response regulatory domain-containing protein</fullName>
    </recommendedName>
</protein>
<comment type="caution">
    <text evidence="2">Lacks conserved residue(s) required for the propagation of feature annotation.</text>
</comment>
<name>A0A1F5NV81_9BACT</name>
<dbReference type="AlphaFoldDB" id="A0A1F5NV81"/>
<evidence type="ECO:0000256" key="2">
    <source>
        <dbReference type="PROSITE-ProRule" id="PRU00169"/>
    </source>
</evidence>
<accession>A0A1F5NV81</accession>
<keyword evidence="1" id="KW-0597">Phosphoprotein</keyword>
<dbReference type="STRING" id="1817825.A2720_00635"/>
<organism evidence="4 5">
    <name type="scientific">Candidatus Doudnabacteria bacterium RIFCSPHIGHO2_01_FULL_46_24</name>
    <dbReference type="NCBI Taxonomy" id="1817825"/>
    <lineage>
        <taxon>Bacteria</taxon>
        <taxon>Candidatus Doudnaibacteriota</taxon>
    </lineage>
</organism>
<dbReference type="PANTHER" id="PTHR44591:SF3">
    <property type="entry name" value="RESPONSE REGULATORY DOMAIN-CONTAINING PROTEIN"/>
    <property type="match status" value="1"/>
</dbReference>